<dbReference type="Pfam" id="PF25917">
    <property type="entry name" value="BSH_RND"/>
    <property type="match status" value="1"/>
</dbReference>
<evidence type="ECO:0000259" key="3">
    <source>
        <dbReference type="Pfam" id="PF25917"/>
    </source>
</evidence>
<dbReference type="InterPro" id="IPR058982">
    <property type="entry name" value="Beta-barrel_AprE"/>
</dbReference>
<proteinExistence type="predicted"/>
<dbReference type="EMBL" id="LVWD01000034">
    <property type="protein sequence ID" value="OAD40047.1"/>
    <property type="molecule type" value="Genomic_DNA"/>
</dbReference>
<dbReference type="InterPro" id="IPR050739">
    <property type="entry name" value="MFP"/>
</dbReference>
<name>A0A167GYZ3_9BURK</name>
<dbReference type="Pfam" id="PF26002">
    <property type="entry name" value="Beta-barrel_AprE"/>
    <property type="match status" value="1"/>
</dbReference>
<keyword evidence="7" id="KW-1185">Reference proteome</keyword>
<dbReference type="PRINTS" id="PR01490">
    <property type="entry name" value="RTXTOXIND"/>
</dbReference>
<dbReference type="Proteomes" id="UP000185657">
    <property type="component" value="Unassembled WGS sequence"/>
</dbReference>
<keyword evidence="2" id="KW-0812">Transmembrane</keyword>
<dbReference type="RefSeq" id="WP_066094086.1">
    <property type="nucleotide sequence ID" value="NZ_CP017476.1"/>
</dbReference>
<organism evidence="5 8">
    <name type="scientific">Hydrogenophaga crassostreae</name>
    <dbReference type="NCBI Taxonomy" id="1763535"/>
    <lineage>
        <taxon>Bacteria</taxon>
        <taxon>Pseudomonadati</taxon>
        <taxon>Pseudomonadota</taxon>
        <taxon>Betaproteobacteria</taxon>
        <taxon>Burkholderiales</taxon>
        <taxon>Comamonadaceae</taxon>
        <taxon>Hydrogenophaga</taxon>
    </lineage>
</organism>
<protein>
    <submittedName>
        <fullName evidence="5">Uncharacterized protein</fullName>
    </submittedName>
</protein>
<dbReference type="Gene3D" id="2.40.50.100">
    <property type="match status" value="1"/>
</dbReference>
<evidence type="ECO:0000259" key="4">
    <source>
        <dbReference type="Pfam" id="PF26002"/>
    </source>
</evidence>
<dbReference type="Proteomes" id="UP000185680">
    <property type="component" value="Chromosome"/>
</dbReference>
<accession>A0A167GYZ3</accession>
<feature type="coiled-coil region" evidence="1">
    <location>
        <begin position="200"/>
        <end position="266"/>
    </location>
</feature>
<sequence>MSAQNRPSERLFRTEAIESQRTQLLGQIILTPRISTLWMSFGAAFMALALVAFLFLGSYTRRVTVSGLLMPAGGLIRVHTPQTGVVLEKHITNGQTVKKGQLLYVLNSDRPGDGAQNLQADIARQTSERRASLELEVGRSRLMQAEETAGLRRRGDTLKAEARAIAAQIDQQKTRIQYAEDARKRYQTLADQDYIARDELRQKEIDLSEARSRLQALQRDALTAQRELQQLQQEIDGSQLRYDNQVAQLEREISNTDQQLTEVESRRRVVITAPQDGQATLVSAEVGQTIDSSQALLTLVPAGSELQARLYAPSSSIGFVQTGDPVMLRYQPFPYQKFGQHPGVVTTVSTSTVSPSELASLSLGGLTPQGASGTGEPVFSIQVKLDDTTIEANGQTRALQAGMQLEADILQERRKLYEWVLEPLYSVTKRLAS</sequence>
<feature type="domain" description="AprE-like beta-barrel" evidence="4">
    <location>
        <begin position="313"/>
        <end position="410"/>
    </location>
</feature>
<dbReference type="AlphaFoldDB" id="A0A167GYZ3"/>
<feature type="transmembrane region" description="Helical" evidence="2">
    <location>
        <begin position="37"/>
        <end position="59"/>
    </location>
</feature>
<reference evidence="5 8" key="2">
    <citation type="submission" date="2016-10" db="EMBL/GenBank/DDBJ databases">
        <title>Hydorgenophaga sp. LPB0072 isolated from gastropod.</title>
        <authorList>
            <person name="Kim E."/>
            <person name="Yi H."/>
        </authorList>
    </citation>
    <scope>NUCLEOTIDE SEQUENCE [LARGE SCALE GENOMIC DNA]</scope>
    <source>
        <strain evidence="5 8">LPB0072</strain>
    </source>
</reference>
<dbReference type="PANTHER" id="PTHR30386">
    <property type="entry name" value="MEMBRANE FUSION SUBUNIT OF EMRAB-TOLC MULTIDRUG EFFLUX PUMP"/>
    <property type="match status" value="1"/>
</dbReference>
<keyword evidence="1" id="KW-0175">Coiled coil</keyword>
<dbReference type="PANTHER" id="PTHR30386:SF28">
    <property type="entry name" value="EXPORTED PROTEIN"/>
    <property type="match status" value="1"/>
</dbReference>
<gene>
    <name evidence="5" type="ORF">LPB072_08390</name>
    <name evidence="6" type="ORF">LPB72_17885</name>
</gene>
<dbReference type="STRING" id="1763535.LPB072_08390"/>
<keyword evidence="2" id="KW-0472">Membrane</keyword>
<dbReference type="Gene3D" id="2.40.30.170">
    <property type="match status" value="1"/>
</dbReference>
<feature type="domain" description="Multidrug resistance protein MdtA-like barrel-sandwich hybrid" evidence="3">
    <location>
        <begin position="83"/>
        <end position="298"/>
    </location>
</feature>
<keyword evidence="2" id="KW-1133">Transmembrane helix</keyword>
<evidence type="ECO:0000313" key="5">
    <source>
        <dbReference type="EMBL" id="AOW12859.1"/>
    </source>
</evidence>
<evidence type="ECO:0000313" key="7">
    <source>
        <dbReference type="Proteomes" id="UP000185657"/>
    </source>
</evidence>
<dbReference type="SUPFAM" id="SSF111369">
    <property type="entry name" value="HlyD-like secretion proteins"/>
    <property type="match status" value="1"/>
</dbReference>
<evidence type="ECO:0000256" key="2">
    <source>
        <dbReference type="SAM" id="Phobius"/>
    </source>
</evidence>
<evidence type="ECO:0000313" key="6">
    <source>
        <dbReference type="EMBL" id="OAD40047.1"/>
    </source>
</evidence>
<dbReference type="OrthoDB" id="9775513at2"/>
<evidence type="ECO:0000256" key="1">
    <source>
        <dbReference type="SAM" id="Coils"/>
    </source>
</evidence>
<dbReference type="InterPro" id="IPR058625">
    <property type="entry name" value="MdtA-like_BSH"/>
</dbReference>
<dbReference type="KEGG" id="hyl:LPB072_08390"/>
<dbReference type="EMBL" id="CP017476">
    <property type="protein sequence ID" value="AOW12859.1"/>
    <property type="molecule type" value="Genomic_DNA"/>
</dbReference>
<evidence type="ECO:0000313" key="8">
    <source>
        <dbReference type="Proteomes" id="UP000185680"/>
    </source>
</evidence>
<reference evidence="6 7" key="1">
    <citation type="submission" date="2016-02" db="EMBL/GenBank/DDBJ databases">
        <title>Draft genome sequence of Hydrogenophaga sp. LPB0072.</title>
        <authorList>
            <person name="Shin S.-K."/>
            <person name="Yi H."/>
        </authorList>
    </citation>
    <scope>NUCLEOTIDE SEQUENCE [LARGE SCALE GENOMIC DNA]</scope>
    <source>
        <strain evidence="6 7">LPB0072</strain>
    </source>
</reference>